<organism evidence="11 12">
    <name type="scientific">Physocladia obscura</name>
    <dbReference type="NCBI Taxonomy" id="109957"/>
    <lineage>
        <taxon>Eukaryota</taxon>
        <taxon>Fungi</taxon>
        <taxon>Fungi incertae sedis</taxon>
        <taxon>Chytridiomycota</taxon>
        <taxon>Chytridiomycota incertae sedis</taxon>
        <taxon>Chytridiomycetes</taxon>
        <taxon>Chytridiales</taxon>
        <taxon>Chytriomycetaceae</taxon>
        <taxon>Physocladia</taxon>
    </lineage>
</organism>
<feature type="domain" description="Protein kinase" evidence="10">
    <location>
        <begin position="88"/>
        <end position="367"/>
    </location>
</feature>
<comment type="catalytic activity">
    <reaction evidence="8">
        <text>L-seryl-[protein] + ATP = O-phospho-L-seryl-[protein] + ADP + H(+)</text>
        <dbReference type="Rhea" id="RHEA:17989"/>
        <dbReference type="Rhea" id="RHEA-COMP:9863"/>
        <dbReference type="Rhea" id="RHEA-COMP:11604"/>
        <dbReference type="ChEBI" id="CHEBI:15378"/>
        <dbReference type="ChEBI" id="CHEBI:29999"/>
        <dbReference type="ChEBI" id="CHEBI:30616"/>
        <dbReference type="ChEBI" id="CHEBI:83421"/>
        <dbReference type="ChEBI" id="CHEBI:456216"/>
        <dbReference type="EC" id="2.7.11.1"/>
    </reaction>
</comment>
<evidence type="ECO:0000256" key="6">
    <source>
        <dbReference type="ARBA" id="ARBA00022840"/>
    </source>
</evidence>
<name>A0AAD5SRS0_9FUNG</name>
<dbReference type="PROSITE" id="PS50011">
    <property type="entry name" value="PROTEIN_KINASE_DOM"/>
    <property type="match status" value="1"/>
</dbReference>
<evidence type="ECO:0000259" key="10">
    <source>
        <dbReference type="PROSITE" id="PS50011"/>
    </source>
</evidence>
<dbReference type="SMART" id="SM00220">
    <property type="entry name" value="S_TKc"/>
    <property type="match status" value="1"/>
</dbReference>
<dbReference type="GO" id="GO:0005524">
    <property type="term" value="F:ATP binding"/>
    <property type="evidence" value="ECO:0007669"/>
    <property type="project" value="UniProtKB-KW"/>
</dbReference>
<keyword evidence="4" id="KW-0547">Nucleotide-binding</keyword>
<dbReference type="Pfam" id="PF00069">
    <property type="entry name" value="Pkinase"/>
    <property type="match status" value="1"/>
</dbReference>
<dbReference type="Gene3D" id="1.10.510.10">
    <property type="entry name" value="Transferase(Phosphotransferase) domain 1"/>
    <property type="match status" value="1"/>
</dbReference>
<reference evidence="11" key="1">
    <citation type="submission" date="2020-05" db="EMBL/GenBank/DDBJ databases">
        <title>Phylogenomic resolution of chytrid fungi.</title>
        <authorList>
            <person name="Stajich J.E."/>
            <person name="Amses K."/>
            <person name="Simmons R."/>
            <person name="Seto K."/>
            <person name="Myers J."/>
            <person name="Bonds A."/>
            <person name="Quandt C.A."/>
            <person name="Barry K."/>
            <person name="Liu P."/>
            <person name="Grigoriev I."/>
            <person name="Longcore J.E."/>
            <person name="James T.Y."/>
        </authorList>
    </citation>
    <scope>NUCLEOTIDE SEQUENCE</scope>
    <source>
        <strain evidence="11">JEL0513</strain>
    </source>
</reference>
<dbReference type="InterPro" id="IPR008271">
    <property type="entry name" value="Ser/Thr_kinase_AS"/>
</dbReference>
<dbReference type="GO" id="GO:0005737">
    <property type="term" value="C:cytoplasm"/>
    <property type="evidence" value="ECO:0007669"/>
    <property type="project" value="TreeGrafter"/>
</dbReference>
<keyword evidence="5" id="KW-0418">Kinase</keyword>
<dbReference type="InterPro" id="IPR000719">
    <property type="entry name" value="Prot_kinase_dom"/>
</dbReference>
<feature type="compositionally biased region" description="Low complexity" evidence="9">
    <location>
        <begin position="783"/>
        <end position="799"/>
    </location>
</feature>
<evidence type="ECO:0000256" key="3">
    <source>
        <dbReference type="ARBA" id="ARBA00022679"/>
    </source>
</evidence>
<evidence type="ECO:0000256" key="8">
    <source>
        <dbReference type="ARBA" id="ARBA00048679"/>
    </source>
</evidence>
<comment type="caution">
    <text evidence="11">The sequence shown here is derived from an EMBL/GenBank/DDBJ whole genome shotgun (WGS) entry which is preliminary data.</text>
</comment>
<comment type="catalytic activity">
    <reaction evidence="7">
        <text>L-threonyl-[protein] + ATP = O-phospho-L-threonyl-[protein] + ADP + H(+)</text>
        <dbReference type="Rhea" id="RHEA:46608"/>
        <dbReference type="Rhea" id="RHEA-COMP:11060"/>
        <dbReference type="Rhea" id="RHEA-COMP:11605"/>
        <dbReference type="ChEBI" id="CHEBI:15378"/>
        <dbReference type="ChEBI" id="CHEBI:30013"/>
        <dbReference type="ChEBI" id="CHEBI:30616"/>
        <dbReference type="ChEBI" id="CHEBI:61977"/>
        <dbReference type="ChEBI" id="CHEBI:456216"/>
        <dbReference type="EC" id="2.7.11.1"/>
    </reaction>
</comment>
<dbReference type="PANTHER" id="PTHR22967:SF57">
    <property type="entry name" value="AUXILIN, ISOFORM A-RELATED"/>
    <property type="match status" value="1"/>
</dbReference>
<feature type="compositionally biased region" description="Low complexity" evidence="9">
    <location>
        <begin position="51"/>
        <end position="68"/>
    </location>
</feature>
<dbReference type="Proteomes" id="UP001211907">
    <property type="component" value="Unassembled WGS sequence"/>
</dbReference>
<keyword evidence="2" id="KW-0723">Serine/threonine-protein kinase</keyword>
<evidence type="ECO:0000313" key="12">
    <source>
        <dbReference type="Proteomes" id="UP001211907"/>
    </source>
</evidence>
<keyword evidence="12" id="KW-1185">Reference proteome</keyword>
<keyword evidence="3" id="KW-0808">Transferase</keyword>
<dbReference type="PANTHER" id="PTHR22967">
    <property type="entry name" value="SERINE/THREONINE PROTEIN KINASE"/>
    <property type="match status" value="1"/>
</dbReference>
<protein>
    <recommendedName>
        <fullName evidence="1">non-specific serine/threonine protein kinase</fullName>
        <ecNumber evidence="1">2.7.11.1</ecNumber>
    </recommendedName>
</protein>
<dbReference type="EC" id="2.7.11.1" evidence="1"/>
<dbReference type="GO" id="GO:0004674">
    <property type="term" value="F:protein serine/threonine kinase activity"/>
    <property type="evidence" value="ECO:0007669"/>
    <property type="project" value="UniProtKB-KW"/>
</dbReference>
<evidence type="ECO:0000256" key="1">
    <source>
        <dbReference type="ARBA" id="ARBA00012513"/>
    </source>
</evidence>
<feature type="compositionally biased region" description="Low complexity" evidence="9">
    <location>
        <begin position="391"/>
        <end position="408"/>
    </location>
</feature>
<dbReference type="PROSITE" id="PS00108">
    <property type="entry name" value="PROTEIN_KINASE_ST"/>
    <property type="match status" value="1"/>
</dbReference>
<feature type="region of interest" description="Disordered" evidence="9">
    <location>
        <begin position="48"/>
        <end position="69"/>
    </location>
</feature>
<proteinExistence type="predicted"/>
<evidence type="ECO:0000256" key="9">
    <source>
        <dbReference type="SAM" id="MobiDB-lite"/>
    </source>
</evidence>
<dbReference type="GO" id="GO:0000147">
    <property type="term" value="P:actin cortical patch assembly"/>
    <property type="evidence" value="ECO:0007669"/>
    <property type="project" value="TreeGrafter"/>
</dbReference>
<dbReference type="EMBL" id="JADGJH010002506">
    <property type="protein sequence ID" value="KAJ3097462.1"/>
    <property type="molecule type" value="Genomic_DNA"/>
</dbReference>
<gene>
    <name evidence="11" type="ORF">HK100_005352</name>
</gene>
<sequence length="857" mass="91593">MDTFNRLLNQAKPLANTALTQAQDFAEHAQTLTQPALNNLQSQFKNNFKQSSHPASSTSSTSNLTAAADQPEGTYLPGAVLRVNNYTVSVERYLAQGGFAHVYLVSLSSQQNQRAVLKRILCHDAALLEMTQNEVNFMKAVNGNQNIVSFFDASVTKQHGGTHEVFILMEYCSGGTLIDYMNTRLHVRLTEHEIFEIFADILRAVHHLHTGTPVSPIIHRDLKIENVLIGSTGAFKVCDFGSCTTKRVRKGTVIPTSDIRKFEDEVERVTTLQYRPPELCDLYVRAGISEKVDVWALGVLLYKLCYYTTPFEEKGKLAILNGVYETPNHPQYSNEMSELIARMLVIDPAKRPNVYQVYANVCSQLKIPVDLNPPAPDLDIDITVPQETKTPQIQQIKQQPSSPPVQSVAPMRRGRPVKGSNPATDQRTSMTNITVANDPWEALAKNSSPSPVQQNNPWAVLDDPPAATSAFKLSNASASISKTDSVASFPALKPGFAATNQDFDGGFSAADDFGGGVFENDDYDSGGDDENGKYAEYFKSGAGGDSDDEEGVASVRKGVEKVKVFSGKLFGGTDVRKIVSKVVGGAGGEGYNIGGGFGSTYNDVSASGFAEEGFASLKDEDEVGGSGWADELNFGNNVETTNPATPIKKAPPPIPPKAAGLHLVPASSGTQPQPPQAQIPASGSFWATESAGSTVATGWASEEAFETAFSPSTSNSISTTKNSGAGAAVKVEIGWADNATFENGGALSAASSETPVSPTLSVSSAASKKTGVLANNAFLLADQQQQQQTQKTAALLPGKKSPPPPAPLRKSSEARLRSRSIVEQNNTVAAVVAKSGDTVPPPKPMRRKPLPQPPSTQ</sequence>
<feature type="region of interest" description="Disordered" evidence="9">
    <location>
        <begin position="783"/>
        <end position="857"/>
    </location>
</feature>
<dbReference type="SUPFAM" id="SSF56112">
    <property type="entry name" value="Protein kinase-like (PK-like)"/>
    <property type="match status" value="1"/>
</dbReference>
<dbReference type="AlphaFoldDB" id="A0AAD5SRS0"/>
<evidence type="ECO:0000313" key="11">
    <source>
        <dbReference type="EMBL" id="KAJ3097462.1"/>
    </source>
</evidence>
<accession>A0AAD5SRS0</accession>
<dbReference type="GO" id="GO:0007015">
    <property type="term" value="P:actin filament organization"/>
    <property type="evidence" value="ECO:0007669"/>
    <property type="project" value="TreeGrafter"/>
</dbReference>
<evidence type="ECO:0000256" key="2">
    <source>
        <dbReference type="ARBA" id="ARBA00022527"/>
    </source>
</evidence>
<evidence type="ECO:0000256" key="5">
    <source>
        <dbReference type="ARBA" id="ARBA00022777"/>
    </source>
</evidence>
<feature type="region of interest" description="Disordered" evidence="9">
    <location>
        <begin position="391"/>
        <end position="428"/>
    </location>
</feature>
<evidence type="ECO:0000256" key="4">
    <source>
        <dbReference type="ARBA" id="ARBA00022741"/>
    </source>
</evidence>
<evidence type="ECO:0000256" key="7">
    <source>
        <dbReference type="ARBA" id="ARBA00047899"/>
    </source>
</evidence>
<dbReference type="InterPro" id="IPR011009">
    <property type="entry name" value="Kinase-like_dom_sf"/>
</dbReference>
<keyword evidence="6" id="KW-0067">ATP-binding</keyword>